<dbReference type="AlphaFoldDB" id="A0A8S1KSR8"/>
<comment type="caution">
    <text evidence="2">The sequence shown here is derived from an EMBL/GenBank/DDBJ whole genome shotgun (WGS) entry which is preliminary data.</text>
</comment>
<name>A0A8S1KSR8_PARPR</name>
<proteinExistence type="predicted"/>
<feature type="region of interest" description="Disordered" evidence="1">
    <location>
        <begin position="1"/>
        <end position="28"/>
    </location>
</feature>
<reference evidence="2" key="1">
    <citation type="submission" date="2021-01" db="EMBL/GenBank/DDBJ databases">
        <authorList>
            <consortium name="Genoscope - CEA"/>
            <person name="William W."/>
        </authorList>
    </citation>
    <scope>NUCLEOTIDE SEQUENCE</scope>
</reference>
<accession>A0A8S1KSR8</accession>
<evidence type="ECO:0000313" key="3">
    <source>
        <dbReference type="Proteomes" id="UP000688137"/>
    </source>
</evidence>
<dbReference type="OMA" id="SQRFDKP"/>
<evidence type="ECO:0000256" key="1">
    <source>
        <dbReference type="SAM" id="MobiDB-lite"/>
    </source>
</evidence>
<dbReference type="EMBL" id="CAJJDM010000026">
    <property type="protein sequence ID" value="CAD8058449.1"/>
    <property type="molecule type" value="Genomic_DNA"/>
</dbReference>
<evidence type="ECO:0000313" key="2">
    <source>
        <dbReference type="EMBL" id="CAD8058449.1"/>
    </source>
</evidence>
<keyword evidence="3" id="KW-1185">Reference proteome</keyword>
<dbReference type="Proteomes" id="UP000688137">
    <property type="component" value="Unassembled WGS sequence"/>
</dbReference>
<feature type="compositionally biased region" description="Low complexity" evidence="1">
    <location>
        <begin position="1"/>
        <end position="18"/>
    </location>
</feature>
<gene>
    <name evidence="2" type="ORF">PPRIM_AZ9-3.1.T0270226</name>
</gene>
<sequence length="74" mass="8481">MDSIQSFFSSNSSFTPSSPQKTRPLPSPSLVSLEEINLNDIFPEELNSRKSSSQRFDKPILVIEYLVEKLKLYE</sequence>
<protein>
    <submittedName>
        <fullName evidence="2">Uncharacterized protein</fullName>
    </submittedName>
</protein>
<organism evidence="2 3">
    <name type="scientific">Paramecium primaurelia</name>
    <dbReference type="NCBI Taxonomy" id="5886"/>
    <lineage>
        <taxon>Eukaryota</taxon>
        <taxon>Sar</taxon>
        <taxon>Alveolata</taxon>
        <taxon>Ciliophora</taxon>
        <taxon>Intramacronucleata</taxon>
        <taxon>Oligohymenophorea</taxon>
        <taxon>Peniculida</taxon>
        <taxon>Parameciidae</taxon>
        <taxon>Paramecium</taxon>
    </lineage>
</organism>